<evidence type="ECO:0000313" key="4">
    <source>
        <dbReference type="Proteomes" id="UP000701341"/>
    </source>
</evidence>
<dbReference type="Pfam" id="PF13391">
    <property type="entry name" value="HNH_2"/>
    <property type="match status" value="1"/>
</dbReference>
<evidence type="ECO:0000313" key="3">
    <source>
        <dbReference type="EMBL" id="KAF7530733.1"/>
    </source>
</evidence>
<protein>
    <recommendedName>
        <fullName evidence="2">HNH nuclease domain-containing protein</fullName>
    </recommendedName>
</protein>
<sequence>MPENRRQALRGHQERSVSNSSKLSRISQDSLQSTTSDFLDAKIAALEDEKEYISCIKQGLDEVSSSGLLSSHTFQTEIGPILTRFRAISQTLDVLKRQRTLIEEDLEVEVKRRRVTGPSDNGLVERAYVDTIIPRVMDTAARTQKHPFNQKNFKKKVKEYYNVPTDFAEKTSYCHVLGFYLPGPSVKAAHLVPKSLSQEEVSHILGVQDGVLSDPSNALLLYNPIESLLDQGVIAVIPIPGAITDPTKWKCVVLDESKNDDFVYKRETGEIIKVKHLDGRILSFLSENRPRRRYVYFRFLISYLHAKQTNLGDTTEKVEARRFWPSGGEYLNKSTLKTLARCVSGRELPDEFVTNNTFEDSTNESRNLQAGMILGADIRDTNPDDRDALIENMKRL</sequence>
<proteinExistence type="predicted"/>
<comment type="caution">
    <text evidence="3">The sequence shown here is derived from an EMBL/GenBank/DDBJ whole genome shotgun (WGS) entry which is preliminary data.</text>
</comment>
<evidence type="ECO:0000259" key="2">
    <source>
        <dbReference type="Pfam" id="PF13391"/>
    </source>
</evidence>
<feature type="compositionally biased region" description="Basic and acidic residues" evidence="1">
    <location>
        <begin position="1"/>
        <end position="15"/>
    </location>
</feature>
<dbReference type="AlphaFoldDB" id="A0A9P5L981"/>
<feature type="domain" description="HNH nuclease" evidence="2">
    <location>
        <begin position="174"/>
        <end position="236"/>
    </location>
</feature>
<feature type="compositionally biased region" description="Polar residues" evidence="1">
    <location>
        <begin position="16"/>
        <end position="28"/>
    </location>
</feature>
<feature type="region of interest" description="Disordered" evidence="1">
    <location>
        <begin position="1"/>
        <end position="28"/>
    </location>
</feature>
<organism evidence="3 4">
    <name type="scientific">Penicillium crustosum</name>
    <name type="common">Blue mold fungus</name>
    <dbReference type="NCBI Taxonomy" id="36656"/>
    <lineage>
        <taxon>Eukaryota</taxon>
        <taxon>Fungi</taxon>
        <taxon>Dikarya</taxon>
        <taxon>Ascomycota</taxon>
        <taxon>Pezizomycotina</taxon>
        <taxon>Eurotiomycetes</taxon>
        <taxon>Eurotiomycetidae</taxon>
        <taxon>Eurotiales</taxon>
        <taxon>Aspergillaceae</taxon>
        <taxon>Penicillium</taxon>
    </lineage>
</organism>
<keyword evidence="4" id="KW-1185">Reference proteome</keyword>
<name>A0A9P5L981_PENCR</name>
<accession>A0A9P5L981</accession>
<dbReference type="InterPro" id="IPR003615">
    <property type="entry name" value="HNH_nuc"/>
</dbReference>
<dbReference type="Proteomes" id="UP000701341">
    <property type="component" value="Unassembled WGS sequence"/>
</dbReference>
<reference evidence="3" key="1">
    <citation type="submission" date="2020-02" db="EMBL/GenBank/DDBJ databases">
        <authorList>
            <person name="Lichtner F.J."/>
        </authorList>
    </citation>
    <scope>NUCLEOTIDE SEQUENCE</scope>
    <source>
        <strain evidence="3">G10</strain>
    </source>
</reference>
<evidence type="ECO:0000256" key="1">
    <source>
        <dbReference type="SAM" id="MobiDB-lite"/>
    </source>
</evidence>
<gene>
    <name evidence="3" type="ORF">PCG10_000243</name>
</gene>
<dbReference type="OrthoDB" id="5386595at2759"/>
<dbReference type="EMBL" id="JAAOZQ010000001">
    <property type="protein sequence ID" value="KAF7530733.1"/>
    <property type="molecule type" value="Genomic_DNA"/>
</dbReference>